<sequence length="442" mass="49670">MAGSSALEDGAAAQFDIKRSAAAMAGCPVSGAAAEYTPFDRPFIDDPYPFFARVQKEEPVFYSPEIDYWVVTRYEDVRDIFRDPATWSAAITLSAVTPMSPQVLQRLRESGFRMNPVLTNLDPPQHARIRKHATNAFSTKRVAAAEPWIRRLADDFIDRLLAKPVDPDGHRHADMVSEFAYDLPAHVGMRFVGIPDDRVPDVKAWTANRVSLTWGRCTEEEQLDEVEGLIAMWKFCEDHVAAMMEKDEDSFLGHLVSCHRANPQDLTINEIESMLFTMIVAGHETTSNVMASALLTLLQDRHLWERLVADPSIIPQAVEEMLRYRPSVISWRRVATRETQLDGHTIPEGARILLMIAAANHDPTQFPEPEKVDLCRANASRHFAFGHGVHLCVGAGLARLELKVFLEQLVARMPGMKLDPSQTFAYPSSLSFRGPIRLSVHW</sequence>
<dbReference type="PANTHER" id="PTHR46696:SF6">
    <property type="entry name" value="P450, PUTATIVE (EUROFUNG)-RELATED"/>
    <property type="match status" value="1"/>
</dbReference>
<dbReference type="PROSITE" id="PS00086">
    <property type="entry name" value="CYTOCHROME_P450"/>
    <property type="match status" value="1"/>
</dbReference>
<dbReference type="PANTHER" id="PTHR46696">
    <property type="entry name" value="P450, PUTATIVE (EUROFUNG)-RELATED"/>
    <property type="match status" value="1"/>
</dbReference>
<dbReference type="SUPFAM" id="SSF48264">
    <property type="entry name" value="Cytochrome P450"/>
    <property type="match status" value="1"/>
</dbReference>
<evidence type="ECO:0000256" key="2">
    <source>
        <dbReference type="RuleBase" id="RU000461"/>
    </source>
</evidence>
<evidence type="ECO:0000313" key="4">
    <source>
        <dbReference type="Proteomes" id="UP001162802"/>
    </source>
</evidence>
<dbReference type="InterPro" id="IPR017972">
    <property type="entry name" value="Cyt_P450_CS"/>
</dbReference>
<keyword evidence="2" id="KW-0503">Monooxygenase</keyword>
<dbReference type="PRINTS" id="PR00385">
    <property type="entry name" value="P450"/>
</dbReference>
<dbReference type="Gene3D" id="1.10.630.10">
    <property type="entry name" value="Cytochrome P450"/>
    <property type="match status" value="1"/>
</dbReference>
<name>A0ABT0ADX6_9SPHN</name>
<accession>A0ABT0ADX6</accession>
<dbReference type="InterPro" id="IPR002397">
    <property type="entry name" value="Cyt_P450_B"/>
</dbReference>
<reference evidence="3" key="1">
    <citation type="submission" date="2022-03" db="EMBL/GenBank/DDBJ databases">
        <title>Identification of a novel bacterium isolated from mangrove sediments.</title>
        <authorList>
            <person name="Pan X."/>
        </authorList>
    </citation>
    <scope>NUCLEOTIDE SEQUENCE</scope>
    <source>
        <strain evidence="3">B2637</strain>
    </source>
</reference>
<protein>
    <submittedName>
        <fullName evidence="3">Cytochrome P450</fullName>
    </submittedName>
</protein>
<dbReference type="RefSeq" id="WP_243800450.1">
    <property type="nucleotide sequence ID" value="NZ_JALHAT010000020.1"/>
</dbReference>
<comment type="similarity">
    <text evidence="1 2">Belongs to the cytochrome P450 family.</text>
</comment>
<organism evidence="3 4">
    <name type="scientific">Novosphingobium mangrovi</name>
    <name type="common">ex Hu et al. 2023</name>
    <dbReference type="NCBI Taxonomy" id="2930094"/>
    <lineage>
        <taxon>Bacteria</taxon>
        <taxon>Pseudomonadati</taxon>
        <taxon>Pseudomonadota</taxon>
        <taxon>Alphaproteobacteria</taxon>
        <taxon>Sphingomonadales</taxon>
        <taxon>Sphingomonadaceae</taxon>
        <taxon>Novosphingobium</taxon>
    </lineage>
</organism>
<dbReference type="EMBL" id="JALHAT010000020">
    <property type="protein sequence ID" value="MCJ1961405.1"/>
    <property type="molecule type" value="Genomic_DNA"/>
</dbReference>
<gene>
    <name evidence="3" type="ORF">MTR65_11995</name>
</gene>
<keyword evidence="2" id="KW-0408">Iron</keyword>
<dbReference type="Pfam" id="PF00067">
    <property type="entry name" value="p450"/>
    <property type="match status" value="1"/>
</dbReference>
<keyword evidence="2" id="KW-0479">Metal-binding</keyword>
<comment type="caution">
    <text evidence="3">The sequence shown here is derived from an EMBL/GenBank/DDBJ whole genome shotgun (WGS) entry which is preliminary data.</text>
</comment>
<dbReference type="Proteomes" id="UP001162802">
    <property type="component" value="Unassembled WGS sequence"/>
</dbReference>
<keyword evidence="2" id="KW-0560">Oxidoreductase</keyword>
<dbReference type="CDD" id="cd11078">
    <property type="entry name" value="CYP130-like"/>
    <property type="match status" value="1"/>
</dbReference>
<keyword evidence="4" id="KW-1185">Reference proteome</keyword>
<dbReference type="PRINTS" id="PR00359">
    <property type="entry name" value="BP450"/>
</dbReference>
<keyword evidence="2" id="KW-0349">Heme</keyword>
<dbReference type="InterPro" id="IPR036396">
    <property type="entry name" value="Cyt_P450_sf"/>
</dbReference>
<proteinExistence type="inferred from homology"/>
<evidence type="ECO:0000313" key="3">
    <source>
        <dbReference type="EMBL" id="MCJ1961405.1"/>
    </source>
</evidence>
<dbReference type="InterPro" id="IPR001128">
    <property type="entry name" value="Cyt_P450"/>
</dbReference>
<evidence type="ECO:0000256" key="1">
    <source>
        <dbReference type="ARBA" id="ARBA00010617"/>
    </source>
</evidence>